<comment type="caution">
    <text evidence="5">The sequence shown here is derived from an EMBL/GenBank/DDBJ whole genome shotgun (WGS) entry which is preliminary data.</text>
</comment>
<gene>
    <name evidence="5" type="ORF">C7Y72_03845</name>
</gene>
<keyword evidence="6" id="KW-1185">Reference proteome</keyword>
<evidence type="ECO:0000256" key="1">
    <source>
        <dbReference type="ARBA" id="ARBA00022723"/>
    </source>
</evidence>
<sequence length="154" mass="16296">MSIEQRTKRTASLALVAITGLALGAPALAAAPKTYSIQHGAEEFIPAGGAKKKSKKDGAGDPVLTINAGDSVKFVWPDDIGDTHDFAYSKGGKIQWQSEPFATGATVTIGPKSKNKDIKGKSLKKVISKPGTYKIYCTFHSGTMKMKLVVKKAS</sequence>
<evidence type="ECO:0000313" key="5">
    <source>
        <dbReference type="EMBL" id="PTL58844.1"/>
    </source>
</evidence>
<evidence type="ECO:0000259" key="4">
    <source>
        <dbReference type="Pfam" id="PF00127"/>
    </source>
</evidence>
<keyword evidence="2" id="KW-0186">Copper</keyword>
<dbReference type="InterPro" id="IPR000923">
    <property type="entry name" value="BlueCu_1"/>
</dbReference>
<dbReference type="InterPro" id="IPR008972">
    <property type="entry name" value="Cupredoxin"/>
</dbReference>
<keyword evidence="1" id="KW-0479">Metal-binding</keyword>
<feature type="chain" id="PRO_5039421523" description="Blue (type 1) copper domain-containing protein" evidence="3">
    <location>
        <begin position="30"/>
        <end position="154"/>
    </location>
</feature>
<dbReference type="Pfam" id="PF00127">
    <property type="entry name" value="Copper-bind"/>
    <property type="match status" value="1"/>
</dbReference>
<dbReference type="AlphaFoldDB" id="A0A2T4UHX7"/>
<evidence type="ECO:0000256" key="3">
    <source>
        <dbReference type="SAM" id="SignalP"/>
    </source>
</evidence>
<reference evidence="5 6" key="1">
    <citation type="submission" date="2018-03" db="EMBL/GenBank/DDBJ databases">
        <title>Aquarubrobacter algicola gen. nov., sp. nov., a novel actinobacterium isolated from shallow eutrophic lake during the end of cyanobacterial harmful algal blooms.</title>
        <authorList>
            <person name="Chun S.J."/>
        </authorList>
    </citation>
    <scope>NUCLEOTIDE SEQUENCE [LARGE SCALE GENOMIC DNA]</scope>
    <source>
        <strain evidence="5 6">Seoho-28</strain>
    </source>
</reference>
<proteinExistence type="predicted"/>
<organism evidence="5 6">
    <name type="scientific">Paraconexibacter algicola</name>
    <dbReference type="NCBI Taxonomy" id="2133960"/>
    <lineage>
        <taxon>Bacteria</taxon>
        <taxon>Bacillati</taxon>
        <taxon>Actinomycetota</taxon>
        <taxon>Thermoleophilia</taxon>
        <taxon>Solirubrobacterales</taxon>
        <taxon>Paraconexibacteraceae</taxon>
        <taxon>Paraconexibacter</taxon>
    </lineage>
</organism>
<dbReference type="RefSeq" id="WP_107567281.1">
    <property type="nucleotide sequence ID" value="NZ_PYYB01000001.1"/>
</dbReference>
<dbReference type="SUPFAM" id="SSF49503">
    <property type="entry name" value="Cupredoxins"/>
    <property type="match status" value="1"/>
</dbReference>
<feature type="domain" description="Blue (type 1) copper" evidence="4">
    <location>
        <begin position="64"/>
        <end position="151"/>
    </location>
</feature>
<protein>
    <recommendedName>
        <fullName evidence="4">Blue (type 1) copper domain-containing protein</fullName>
    </recommendedName>
</protein>
<dbReference type="EMBL" id="PYYB01000001">
    <property type="protein sequence ID" value="PTL58844.1"/>
    <property type="molecule type" value="Genomic_DNA"/>
</dbReference>
<dbReference type="Proteomes" id="UP000240739">
    <property type="component" value="Unassembled WGS sequence"/>
</dbReference>
<dbReference type="GO" id="GO:0009055">
    <property type="term" value="F:electron transfer activity"/>
    <property type="evidence" value="ECO:0007669"/>
    <property type="project" value="InterPro"/>
</dbReference>
<accession>A0A2T4UHX7</accession>
<feature type="signal peptide" evidence="3">
    <location>
        <begin position="1"/>
        <end position="29"/>
    </location>
</feature>
<dbReference type="GO" id="GO:0005507">
    <property type="term" value="F:copper ion binding"/>
    <property type="evidence" value="ECO:0007669"/>
    <property type="project" value="InterPro"/>
</dbReference>
<keyword evidence="3" id="KW-0732">Signal</keyword>
<evidence type="ECO:0000313" key="6">
    <source>
        <dbReference type="Proteomes" id="UP000240739"/>
    </source>
</evidence>
<name>A0A2T4UHX7_9ACTN</name>
<dbReference type="Gene3D" id="2.60.40.420">
    <property type="entry name" value="Cupredoxins - blue copper proteins"/>
    <property type="match status" value="1"/>
</dbReference>
<dbReference type="OrthoDB" id="574459at2"/>
<evidence type="ECO:0000256" key="2">
    <source>
        <dbReference type="ARBA" id="ARBA00023008"/>
    </source>
</evidence>